<accession>A0A6N8I4Q2</accession>
<evidence type="ECO:0000313" key="4">
    <source>
        <dbReference type="Proteomes" id="UP000469440"/>
    </source>
</evidence>
<dbReference type="KEGG" id="cfem:HCR03_03205"/>
<dbReference type="InterPro" id="IPR029063">
    <property type="entry name" value="SAM-dependent_MTases_sf"/>
</dbReference>
<reference evidence="3 5" key="2">
    <citation type="submission" date="2020-08" db="EMBL/GenBank/DDBJ databases">
        <title>The isolate Caproiciproducens sp. 7D4C2 produces n-caproate at mildly acidic conditions from hexoses: genome and rBOX comparison with related strains and chain-elongating bacteria.</title>
        <authorList>
            <person name="Esquivel-Elizondo S."/>
            <person name="Bagci C."/>
            <person name="Temovska M."/>
            <person name="Jeon B.S."/>
            <person name="Bessarab I."/>
            <person name="Williams R.B.H."/>
            <person name="Huson D.H."/>
            <person name="Angenent L.T."/>
        </authorList>
    </citation>
    <scope>NUCLEOTIDE SEQUENCE [LARGE SCALE GENOMIC DNA]</scope>
    <source>
        <strain evidence="3 5">7D4C2</strain>
    </source>
</reference>
<keyword evidence="4" id="KW-1185">Reference proteome</keyword>
<proteinExistence type="predicted"/>
<dbReference type="PANTHER" id="PTHR43667">
    <property type="entry name" value="CYCLOPROPANE-FATTY-ACYL-PHOSPHOLIPID SYNTHASE"/>
    <property type="match status" value="1"/>
</dbReference>
<keyword evidence="2" id="KW-0830">Ubiquinone</keyword>
<dbReference type="EMBL" id="CP060286">
    <property type="protein sequence ID" value="QNK41315.1"/>
    <property type="molecule type" value="Genomic_DNA"/>
</dbReference>
<dbReference type="Gene3D" id="3.40.50.150">
    <property type="entry name" value="Vaccinia Virus protein VP39"/>
    <property type="match status" value="1"/>
</dbReference>
<dbReference type="SUPFAM" id="SSF53335">
    <property type="entry name" value="S-adenosyl-L-methionine-dependent methyltransferases"/>
    <property type="match status" value="1"/>
</dbReference>
<dbReference type="AlphaFoldDB" id="A0A6N8I4Q2"/>
<dbReference type="RefSeq" id="WP_156991411.1">
    <property type="nucleotide sequence ID" value="NZ_CP060286.1"/>
</dbReference>
<organism evidence="2 4">
    <name type="scientific">Caproicibacter fermentans</name>
    <dbReference type="NCBI Taxonomy" id="2576756"/>
    <lineage>
        <taxon>Bacteria</taxon>
        <taxon>Bacillati</taxon>
        <taxon>Bacillota</taxon>
        <taxon>Clostridia</taxon>
        <taxon>Eubacteriales</taxon>
        <taxon>Acutalibacteraceae</taxon>
        <taxon>Caproicibacter</taxon>
    </lineage>
</organism>
<dbReference type="CDD" id="cd02440">
    <property type="entry name" value="AdoMet_MTases"/>
    <property type="match status" value="1"/>
</dbReference>
<evidence type="ECO:0000259" key="1">
    <source>
        <dbReference type="Pfam" id="PF13649"/>
    </source>
</evidence>
<evidence type="ECO:0000313" key="3">
    <source>
        <dbReference type="EMBL" id="QNK41315.1"/>
    </source>
</evidence>
<evidence type="ECO:0000313" key="5">
    <source>
        <dbReference type="Proteomes" id="UP000515909"/>
    </source>
</evidence>
<dbReference type="InterPro" id="IPR041698">
    <property type="entry name" value="Methyltransf_25"/>
</dbReference>
<gene>
    <name evidence="2" type="primary">ubiE_4</name>
    <name evidence="2" type="ORF">CAFE_36860</name>
    <name evidence="3" type="ORF">HCR03_03205</name>
</gene>
<dbReference type="Pfam" id="PF13649">
    <property type="entry name" value="Methyltransf_25"/>
    <property type="match status" value="1"/>
</dbReference>
<dbReference type="EMBL" id="VWXL01000106">
    <property type="protein sequence ID" value="MVB12939.1"/>
    <property type="molecule type" value="Genomic_DNA"/>
</dbReference>
<keyword evidence="2" id="KW-0489">Methyltransferase</keyword>
<dbReference type="EC" id="2.1.1.163" evidence="2"/>
<reference evidence="2 4" key="1">
    <citation type="submission" date="2019-09" db="EMBL/GenBank/DDBJ databases">
        <title>Genome sequence of Clostridium sp. EA1.</title>
        <authorList>
            <person name="Poehlein A."/>
            <person name="Bengelsdorf F.R."/>
            <person name="Daniel R."/>
        </authorList>
    </citation>
    <scope>NUCLEOTIDE SEQUENCE [LARGE SCALE GENOMIC DNA]</scope>
    <source>
        <strain evidence="2 4">EA1</strain>
    </source>
</reference>
<accession>A0A7G8TCH4</accession>
<dbReference type="Gene3D" id="2.20.25.110">
    <property type="entry name" value="S-adenosyl-L-methionine-dependent methyltransferases"/>
    <property type="match status" value="1"/>
</dbReference>
<dbReference type="InterPro" id="IPR050723">
    <property type="entry name" value="CFA/CMAS"/>
</dbReference>
<keyword evidence="2" id="KW-0808">Transferase</keyword>
<dbReference type="GO" id="GO:0043770">
    <property type="term" value="F:demethylmenaquinone methyltransferase activity"/>
    <property type="evidence" value="ECO:0007669"/>
    <property type="project" value="UniProtKB-EC"/>
</dbReference>
<feature type="domain" description="Methyltransferase" evidence="1">
    <location>
        <begin position="41"/>
        <end position="135"/>
    </location>
</feature>
<dbReference type="GO" id="GO:0032259">
    <property type="term" value="P:methylation"/>
    <property type="evidence" value="ECO:0007669"/>
    <property type="project" value="UniProtKB-KW"/>
</dbReference>
<dbReference type="PANTHER" id="PTHR43667:SF2">
    <property type="entry name" value="FATTY ACID C-METHYL TRANSFERASE"/>
    <property type="match status" value="1"/>
</dbReference>
<evidence type="ECO:0000313" key="2">
    <source>
        <dbReference type="EMBL" id="MVB12939.1"/>
    </source>
</evidence>
<dbReference type="Proteomes" id="UP000469440">
    <property type="component" value="Unassembled WGS sequence"/>
</dbReference>
<name>A0A6N8I4Q2_9FIRM</name>
<dbReference type="Proteomes" id="UP000515909">
    <property type="component" value="Chromosome"/>
</dbReference>
<protein>
    <submittedName>
        <fullName evidence="3">Class I SAM-dependent methyltransferase</fullName>
    </submittedName>
    <submittedName>
        <fullName evidence="2">Ubiquinone/menaquinone biosynthesis C-methyltransferase UbiE</fullName>
        <ecNumber evidence="2">2.1.1.163</ecNumber>
    </submittedName>
</protein>
<sequence length="245" mass="27223">MEYATFARYYDSLIAGVSYGERADYLFSIFSRLGHQPGLTLDLACGTGSLILELARRGVEVIGLDASADMLTLAQQKLSAAGYSVLLLNQRMEELELCGPVDTVVSSLDSVNHLETQQQVFETFRRVSACLNPGGCFVFDANTVYKHREILGSHTFVYDLGSLFCVWQNAFEAKTNRVAVSLDFFERSGSAYERSSERFYERAYDSKTLCSLLKRAGLRVAGVWADQSFLPPADKTDRMVIAAVK</sequence>
<dbReference type="OrthoDB" id="9811589at2"/>